<proteinExistence type="inferred from homology"/>
<dbReference type="OrthoDB" id="1365747at2759"/>
<dbReference type="Proteomes" id="UP001165085">
    <property type="component" value="Unassembled WGS sequence"/>
</dbReference>
<accession>A0A9W7AZ96</accession>
<dbReference type="AlphaFoldDB" id="A0A9W7AZ96"/>
<dbReference type="Gene3D" id="1.20.1440.90">
    <property type="entry name" value="Phosphoenolpyruvate/pyruvate domain"/>
    <property type="match status" value="1"/>
</dbReference>
<keyword evidence="13" id="KW-1185">Reference proteome</keyword>
<comment type="catalytic activity">
    <reaction evidence="7">
        <text>oxaloacetate + phosphate = phosphoenolpyruvate + hydrogencarbonate</text>
        <dbReference type="Rhea" id="RHEA:28370"/>
        <dbReference type="ChEBI" id="CHEBI:16452"/>
        <dbReference type="ChEBI" id="CHEBI:17544"/>
        <dbReference type="ChEBI" id="CHEBI:43474"/>
        <dbReference type="ChEBI" id="CHEBI:58702"/>
        <dbReference type="EC" id="4.1.1.31"/>
    </reaction>
</comment>
<dbReference type="PANTHER" id="PTHR30523">
    <property type="entry name" value="PHOSPHOENOLPYRUVATE CARBOXYLASE"/>
    <property type="match status" value="1"/>
</dbReference>
<gene>
    <name evidence="12" type="ORF">TrST_g5103</name>
</gene>
<evidence type="ECO:0000256" key="11">
    <source>
        <dbReference type="SAM" id="SignalP"/>
    </source>
</evidence>
<feature type="signal peptide" evidence="11">
    <location>
        <begin position="1"/>
        <end position="19"/>
    </location>
</feature>
<feature type="active site" evidence="9">
    <location>
        <position position="658"/>
    </location>
</feature>
<comment type="caution">
    <text evidence="12">The sequence shown here is derived from an EMBL/GenBank/DDBJ whole genome shotgun (WGS) entry which is preliminary data.</text>
</comment>
<evidence type="ECO:0000256" key="8">
    <source>
        <dbReference type="PROSITE-ProRule" id="PRU10111"/>
    </source>
</evidence>
<evidence type="ECO:0000256" key="2">
    <source>
        <dbReference type="ARBA" id="ARBA00008346"/>
    </source>
</evidence>
<dbReference type="InterPro" id="IPR015813">
    <property type="entry name" value="Pyrv/PenolPyrv_kinase-like_dom"/>
</dbReference>
<keyword evidence="11" id="KW-0732">Signal</keyword>
<dbReference type="PROSITE" id="PS00393">
    <property type="entry name" value="PEPCASE_2"/>
    <property type="match status" value="1"/>
</dbReference>
<dbReference type="HAMAP" id="MF_00595">
    <property type="entry name" value="PEPcase_type1"/>
    <property type="match status" value="1"/>
</dbReference>
<dbReference type="SUPFAM" id="SSF51621">
    <property type="entry name" value="Phosphoenolpyruvate/pyruvate domain"/>
    <property type="match status" value="1"/>
</dbReference>
<dbReference type="PROSITE" id="PS00781">
    <property type="entry name" value="PEPCASE_1"/>
    <property type="match status" value="1"/>
</dbReference>
<dbReference type="InterPro" id="IPR033129">
    <property type="entry name" value="PEPCASE_His_AS"/>
</dbReference>
<organism evidence="12 13">
    <name type="scientific">Triparma strigata</name>
    <dbReference type="NCBI Taxonomy" id="1606541"/>
    <lineage>
        <taxon>Eukaryota</taxon>
        <taxon>Sar</taxon>
        <taxon>Stramenopiles</taxon>
        <taxon>Ochrophyta</taxon>
        <taxon>Bolidophyceae</taxon>
        <taxon>Parmales</taxon>
        <taxon>Triparmaceae</taxon>
        <taxon>Triparma</taxon>
    </lineage>
</organism>
<dbReference type="GO" id="GO:0005829">
    <property type="term" value="C:cytosol"/>
    <property type="evidence" value="ECO:0007669"/>
    <property type="project" value="TreeGrafter"/>
</dbReference>
<evidence type="ECO:0000256" key="10">
    <source>
        <dbReference type="SAM" id="MobiDB-lite"/>
    </source>
</evidence>
<feature type="active site" evidence="8">
    <location>
        <position position="217"/>
    </location>
</feature>
<dbReference type="EMBL" id="BRXY01000225">
    <property type="protein sequence ID" value="GMH78690.1"/>
    <property type="molecule type" value="Genomic_DNA"/>
</dbReference>
<dbReference type="GO" id="GO:0015977">
    <property type="term" value="P:carbon fixation"/>
    <property type="evidence" value="ECO:0007669"/>
    <property type="project" value="UniProtKB-KW"/>
</dbReference>
<evidence type="ECO:0000256" key="4">
    <source>
        <dbReference type="ARBA" id="ARBA00022842"/>
    </source>
</evidence>
<dbReference type="InterPro" id="IPR022805">
    <property type="entry name" value="PEP_COase_bac/pln-type"/>
</dbReference>
<evidence type="ECO:0000256" key="7">
    <source>
        <dbReference type="ARBA" id="ARBA00048995"/>
    </source>
</evidence>
<dbReference type="GO" id="GO:0006099">
    <property type="term" value="P:tricarboxylic acid cycle"/>
    <property type="evidence" value="ECO:0007669"/>
    <property type="project" value="InterPro"/>
</dbReference>
<dbReference type="InterPro" id="IPR021135">
    <property type="entry name" value="PEP_COase"/>
</dbReference>
<evidence type="ECO:0000256" key="6">
    <source>
        <dbReference type="ARBA" id="ARBA00023300"/>
    </source>
</evidence>
<protein>
    <recommendedName>
        <fullName evidence="3">phosphoenolpyruvate carboxylase</fullName>
        <ecNumber evidence="3">4.1.1.31</ecNumber>
    </recommendedName>
</protein>
<feature type="region of interest" description="Disordered" evidence="10">
    <location>
        <begin position="20"/>
        <end position="42"/>
    </location>
</feature>
<evidence type="ECO:0000313" key="12">
    <source>
        <dbReference type="EMBL" id="GMH78690.1"/>
    </source>
</evidence>
<dbReference type="EC" id="4.1.1.31" evidence="3"/>
<sequence>MKFYLPAAVLLSSLALSTSKSSAPTSKASAAPKLPKAPTSSNADAAATANLSTAQVEKVLGDGGELVDFNGPTTWWGIPLDSLPGMEEDITMLNGLLEEIAQSEDTATHSKYRELYKLGEDRANGVEHCLPKMVKLSQSLTSSEMLNIARLFTHSLNLVNIAEMHHRFRILKDEEKAGKITEDCLEGTLAAIGDSASPDEIYERLLKQQVEIVFTAHPTEVNRRTMLMKHRKISESLGMLDEPSLNEFQKRETEASIRRTIASLWGSDEIRRAKPTPTQEAAGGIAIIESVLWDAFPAFCRKLDDVVENKLKKKLPPDVVPVKFASWIGGDRDGNPNVTPLVTREVVMTLRLRAAKLLYDDMQELYDEIAISKSFSPEMLALSDMIVGSKDHIEKYRRVLGHLILRMHATIKFCEDSLDLIKQGKPFDYAKIVSPSSQSDFYDDNNPQPIFHRSDLKDPLMTMYQSLSSTGYSEVADGKLKDLLRKFSAFGLTLTPLDIREESDKHTAALDAVTKSLGIGSYESWDEKTRLNWLNNELSSKRPLFRIRDVANMGYPEGVVKTLQTFEMASTLGSGSTGAYVISQARTASDVLAVMLLQKQFGMTSENGRMMRVVPLFETLTDLENAPDVVDTLFSSDNYLGAVKGVQEIMVGYSDSAKDAGRLAACWAQYTAQEKVSAVAQKYGVQLTFFHGKGGTVGRGGNPSVYRAVLAHPPNTINGRFRVTEQGEMITQNFGDVAQAKRTLDIYTSAVLRESFVKHVEPTEDWRSEMADLSEVSCTAYRQLVRKEPRFVPYFRQATPELELGTLNIGSRPAKRNPKGGIESLRAIPWTFAWTQTRVHLSAWLGCGEALNPNDEEKQKKLRTMYNSWPWFRETIDLISMVLSKSDMSINANYDAQLVDKTEELMGLGKEIRSRLAITREGVLKVTGCEDVTAGFALLSESMKTRAAFVDPINCIQAEVMKRYRALERKGEKLSKAEKAEKEILVDGLRVCISGIAQGMRNSG</sequence>
<keyword evidence="5" id="KW-0456">Lyase</keyword>
<name>A0A9W7AZ96_9STRA</name>
<evidence type="ECO:0000256" key="5">
    <source>
        <dbReference type="ARBA" id="ARBA00023239"/>
    </source>
</evidence>
<dbReference type="NCBIfam" id="NF000584">
    <property type="entry name" value="PRK00009.1"/>
    <property type="match status" value="1"/>
</dbReference>
<evidence type="ECO:0000256" key="9">
    <source>
        <dbReference type="PROSITE-ProRule" id="PRU10112"/>
    </source>
</evidence>
<evidence type="ECO:0000256" key="1">
    <source>
        <dbReference type="ARBA" id="ARBA00001946"/>
    </source>
</evidence>
<evidence type="ECO:0000313" key="13">
    <source>
        <dbReference type="Proteomes" id="UP001165085"/>
    </source>
</evidence>
<dbReference type="Pfam" id="PF00311">
    <property type="entry name" value="PEPcase"/>
    <property type="match status" value="1"/>
</dbReference>
<keyword evidence="4" id="KW-0460">Magnesium</keyword>
<dbReference type="PRINTS" id="PR00150">
    <property type="entry name" value="PEPCARBXLASE"/>
</dbReference>
<comment type="cofactor">
    <cofactor evidence="1">
        <name>Mg(2+)</name>
        <dbReference type="ChEBI" id="CHEBI:18420"/>
    </cofactor>
</comment>
<dbReference type="GO" id="GO:0008964">
    <property type="term" value="F:phosphoenolpyruvate carboxylase activity"/>
    <property type="evidence" value="ECO:0007669"/>
    <property type="project" value="UniProtKB-EC"/>
</dbReference>
<evidence type="ECO:0000256" key="3">
    <source>
        <dbReference type="ARBA" id="ARBA00012305"/>
    </source>
</evidence>
<keyword evidence="6" id="KW-0120">Carbon dioxide fixation</keyword>
<feature type="chain" id="PRO_5040897621" description="phosphoenolpyruvate carboxylase" evidence="11">
    <location>
        <begin position="20"/>
        <end position="1004"/>
    </location>
</feature>
<dbReference type="InterPro" id="IPR018129">
    <property type="entry name" value="PEP_COase_Lys_AS"/>
</dbReference>
<comment type="similarity">
    <text evidence="2">Belongs to the PEPCase type 1 family.</text>
</comment>
<dbReference type="PANTHER" id="PTHR30523:SF6">
    <property type="entry name" value="PHOSPHOENOLPYRUVATE CARBOXYLASE"/>
    <property type="match status" value="1"/>
</dbReference>
<reference evidence="13" key="1">
    <citation type="journal article" date="2023" name="Commun. Biol.">
        <title>Genome analysis of Parmales, the sister group of diatoms, reveals the evolutionary specialization of diatoms from phago-mixotrophs to photoautotrophs.</title>
        <authorList>
            <person name="Ban H."/>
            <person name="Sato S."/>
            <person name="Yoshikawa S."/>
            <person name="Yamada K."/>
            <person name="Nakamura Y."/>
            <person name="Ichinomiya M."/>
            <person name="Sato N."/>
            <person name="Blanc-Mathieu R."/>
            <person name="Endo H."/>
            <person name="Kuwata A."/>
            <person name="Ogata H."/>
        </authorList>
    </citation>
    <scope>NUCLEOTIDE SEQUENCE [LARGE SCALE GENOMIC DNA]</scope>
    <source>
        <strain evidence="13">NIES 3701</strain>
    </source>
</reference>